<proteinExistence type="predicted"/>
<dbReference type="SUPFAM" id="SSF52540">
    <property type="entry name" value="P-loop containing nucleoside triphosphate hydrolases"/>
    <property type="match status" value="1"/>
</dbReference>
<gene>
    <name evidence="1" type="ORF">NIOZUU159_00004</name>
</gene>
<name>A0A7S9SUE5_9VIRU</name>
<organism evidence="1">
    <name type="scientific">Virus NIOZ-UU159</name>
    <dbReference type="NCBI Taxonomy" id="2763270"/>
    <lineage>
        <taxon>Viruses</taxon>
    </lineage>
</organism>
<evidence type="ECO:0000313" key="1">
    <source>
        <dbReference type="EMBL" id="QPI16516.1"/>
    </source>
</evidence>
<dbReference type="Gene3D" id="3.40.50.300">
    <property type="entry name" value="P-loop containing nucleotide triphosphate hydrolases"/>
    <property type="match status" value="1"/>
</dbReference>
<accession>A0A7S9SUE5</accession>
<dbReference type="InterPro" id="IPR027417">
    <property type="entry name" value="P-loop_NTPase"/>
</dbReference>
<dbReference type="EMBL" id="MW030572">
    <property type="protein sequence ID" value="QPI16516.1"/>
    <property type="molecule type" value="Genomic_DNA"/>
</dbReference>
<sequence>MKFLQSRFDEYIIAKEKNNLHPELDGIYNNPSAGLDNKRNLIFYGPTGVGKYTQVLNYIKPYSDSNLKYERKITFNFQNKREFLIKLSDIHFEIDMELLGCNAKLLWNDIYNHILNILSSRQNHTGIIVCKNFHKIHSELLDIFYSYLQTLEHKNINLHYIFITESTSFIPDNILHRCKIIPVKRPVKNTYKKCIGKTIDKSIKLNQIVNIKDLHTKNTKLMEPQKLITNKLIYSLENFKDLNFIQFRDNIYNIFIYHLDVTICLRDIITYFIIHKKINKISITDIYFEFYNFLKLYNNNYRPIYHLEKFMFYLCKVIHGLEDSV</sequence>
<reference evidence="1" key="1">
    <citation type="submission" date="2020-08" db="EMBL/GenBank/DDBJ databases">
        <title>Bridging the membrane lipid divide: bacteria of the FCB group superphylum have the potential to synthesize archaeal ether lipids.</title>
        <authorList>
            <person name="Villanueva L."/>
            <person name="von Meijenfeldt F.A.B."/>
            <person name="Westbye A.B."/>
            <person name="Yadav S."/>
            <person name="Hopmans E.C."/>
            <person name="Dutilh B.E."/>
            <person name="Sinninghe Damste J.S."/>
        </authorList>
    </citation>
    <scope>NUCLEOTIDE SEQUENCE</scope>
    <source>
        <strain evidence="1">NIOZ-UU159</strain>
    </source>
</reference>
<protein>
    <submittedName>
        <fullName evidence="1">Uncharacterized protein</fullName>
    </submittedName>
</protein>